<dbReference type="InterPro" id="IPR020845">
    <property type="entry name" value="AMP-binding_CS"/>
</dbReference>
<dbReference type="Gene3D" id="3.40.50.12780">
    <property type="entry name" value="N-terminal domain of ligase-like"/>
    <property type="match status" value="1"/>
</dbReference>
<comment type="caution">
    <text evidence="3">The sequence shown here is derived from an EMBL/GenBank/DDBJ whole genome shotgun (WGS) entry which is preliminary data.</text>
</comment>
<feature type="domain" description="AMP-binding enzyme C-terminal" evidence="2">
    <location>
        <begin position="424"/>
        <end position="499"/>
    </location>
</feature>
<dbReference type="Proteomes" id="UP001596380">
    <property type="component" value="Unassembled WGS sequence"/>
</dbReference>
<name>A0ABW2CIF4_9ACTN</name>
<dbReference type="InterPro" id="IPR045851">
    <property type="entry name" value="AMP-bd_C_sf"/>
</dbReference>
<dbReference type="EMBL" id="JBHSXS010000008">
    <property type="protein sequence ID" value="MFC6881492.1"/>
    <property type="molecule type" value="Genomic_DNA"/>
</dbReference>
<evidence type="ECO:0000259" key="2">
    <source>
        <dbReference type="Pfam" id="PF13193"/>
    </source>
</evidence>
<dbReference type="Pfam" id="PF13193">
    <property type="entry name" value="AMP-binding_C"/>
    <property type="match status" value="1"/>
</dbReference>
<dbReference type="InterPro" id="IPR000873">
    <property type="entry name" value="AMP-dep_synth/lig_dom"/>
</dbReference>
<dbReference type="InterPro" id="IPR010071">
    <property type="entry name" value="AA_adenyl_dom"/>
</dbReference>
<evidence type="ECO:0000313" key="3">
    <source>
        <dbReference type="EMBL" id="MFC6881492.1"/>
    </source>
</evidence>
<dbReference type="PANTHER" id="PTHR45527:SF1">
    <property type="entry name" value="FATTY ACID SYNTHASE"/>
    <property type="match status" value="1"/>
</dbReference>
<dbReference type="SUPFAM" id="SSF56801">
    <property type="entry name" value="Acetyl-CoA synthetase-like"/>
    <property type="match status" value="1"/>
</dbReference>
<dbReference type="PANTHER" id="PTHR45527">
    <property type="entry name" value="NONRIBOSOMAL PEPTIDE SYNTHETASE"/>
    <property type="match status" value="1"/>
</dbReference>
<evidence type="ECO:0000259" key="1">
    <source>
        <dbReference type="Pfam" id="PF00501"/>
    </source>
</evidence>
<keyword evidence="4" id="KW-1185">Reference proteome</keyword>
<sequence>MTDQQRELPPDLLAAVLAGARRHGGRMAVSASDGSATYAQLVGRASALARAYQERGVCPGDRVALVMAPGRDSVAASLAAFMTGAAYVPVDPIQPARRLRQVLEGCRLVLSLDVSRAVTGLDMAITPDQLAGDWALADRTAAASYNQRPLADDVAYVIHTSGSTGTPKGVQVGHRGVVNLIEDVDTRAPVPDPHRGAVWTSPDFDVSVWETWSPLCTGGSLVMAPARDRLEASRYLDFLHREEVHSAYIPPAFLTDARTALEADPHFCGTLTRLFVGVEPIALGLLQALVRARPGLCVVNSYGPTETTVCCTLFTVPATGGDPLARTPIGTAVKGNTLLVVDSTGALSPTGEGELVVLGEGVARGYLKTPDPSRDGFAPWPGFPGRRAYRTGDLVRTLPDGNLVFVGRADRQLKVRGYRIEPGEVETAIRAVVPVQEVIVGARDLPSRGRAVVAYVRMRSGADWDAVRVRRRLRELLPVHALPAEFIRIESVPQTKNGKTDYEALATLPLPGRPAL</sequence>
<dbReference type="CDD" id="cd05930">
    <property type="entry name" value="A_NRPS"/>
    <property type="match status" value="1"/>
</dbReference>
<dbReference type="NCBIfam" id="TIGR01733">
    <property type="entry name" value="AA-adenyl-dom"/>
    <property type="match status" value="1"/>
</dbReference>
<gene>
    <name evidence="3" type="ORF">ACFQKB_17140</name>
</gene>
<reference evidence="4" key="1">
    <citation type="journal article" date="2019" name="Int. J. Syst. Evol. Microbiol.">
        <title>The Global Catalogue of Microorganisms (GCM) 10K type strain sequencing project: providing services to taxonomists for standard genome sequencing and annotation.</title>
        <authorList>
            <consortium name="The Broad Institute Genomics Platform"/>
            <consortium name="The Broad Institute Genome Sequencing Center for Infectious Disease"/>
            <person name="Wu L."/>
            <person name="Ma J."/>
        </authorList>
    </citation>
    <scope>NUCLEOTIDE SEQUENCE [LARGE SCALE GENOMIC DNA]</scope>
    <source>
        <strain evidence="4">JCM 3369</strain>
    </source>
</reference>
<dbReference type="RefSeq" id="WP_160822899.1">
    <property type="nucleotide sequence ID" value="NZ_JBHSXS010000008.1"/>
</dbReference>
<dbReference type="Gene3D" id="3.30.300.30">
    <property type="match status" value="1"/>
</dbReference>
<dbReference type="InterPro" id="IPR042099">
    <property type="entry name" value="ANL_N_sf"/>
</dbReference>
<organism evidence="3 4">
    <name type="scientific">Actinomadura yumaensis</name>
    <dbReference type="NCBI Taxonomy" id="111807"/>
    <lineage>
        <taxon>Bacteria</taxon>
        <taxon>Bacillati</taxon>
        <taxon>Actinomycetota</taxon>
        <taxon>Actinomycetes</taxon>
        <taxon>Streptosporangiales</taxon>
        <taxon>Thermomonosporaceae</taxon>
        <taxon>Actinomadura</taxon>
    </lineage>
</organism>
<dbReference type="InterPro" id="IPR025110">
    <property type="entry name" value="AMP-bd_C"/>
</dbReference>
<proteinExistence type="predicted"/>
<dbReference type="Pfam" id="PF00501">
    <property type="entry name" value="AMP-binding"/>
    <property type="match status" value="1"/>
</dbReference>
<dbReference type="PROSITE" id="PS00455">
    <property type="entry name" value="AMP_BINDING"/>
    <property type="match status" value="1"/>
</dbReference>
<protein>
    <submittedName>
        <fullName evidence="3">Amino acid adenylation domain-containing protein</fullName>
    </submittedName>
</protein>
<evidence type="ECO:0000313" key="4">
    <source>
        <dbReference type="Proteomes" id="UP001596380"/>
    </source>
</evidence>
<feature type="domain" description="AMP-dependent synthetase/ligase" evidence="1">
    <location>
        <begin position="20"/>
        <end position="367"/>
    </location>
</feature>
<accession>A0ABW2CIF4</accession>